<dbReference type="GO" id="GO:0005737">
    <property type="term" value="C:cytoplasm"/>
    <property type="evidence" value="ECO:0007669"/>
    <property type="project" value="TreeGrafter"/>
</dbReference>
<evidence type="ECO:0000256" key="1">
    <source>
        <dbReference type="ARBA" id="ARBA00022598"/>
    </source>
</evidence>
<evidence type="ECO:0000313" key="5">
    <source>
        <dbReference type="Proteomes" id="UP000291289"/>
    </source>
</evidence>
<name>A0A4R0QN81_9BIFI</name>
<dbReference type="Proteomes" id="UP000291289">
    <property type="component" value="Unassembled WGS sequence"/>
</dbReference>
<comment type="caution">
    <text evidence="4">The sequence shown here is derived from an EMBL/GenBank/DDBJ whole genome shotgun (WGS) entry which is preliminary data.</text>
</comment>
<accession>A0A4R0QN81</accession>
<evidence type="ECO:0000313" key="4">
    <source>
        <dbReference type="EMBL" id="TCD53642.1"/>
    </source>
</evidence>
<proteinExistence type="predicted"/>
<evidence type="ECO:0000259" key="3">
    <source>
        <dbReference type="Pfam" id="PF03099"/>
    </source>
</evidence>
<dbReference type="EMBL" id="RXLP01000026">
    <property type="protein sequence ID" value="TCD53642.1"/>
    <property type="molecule type" value="Genomic_DNA"/>
</dbReference>
<dbReference type="Gene3D" id="2.30.30.100">
    <property type="match status" value="1"/>
</dbReference>
<dbReference type="SUPFAM" id="SSF55681">
    <property type="entry name" value="Class II aaRS and biotin synthetases"/>
    <property type="match status" value="1"/>
</dbReference>
<keyword evidence="5" id="KW-1185">Reference proteome</keyword>
<keyword evidence="1" id="KW-0436">Ligase</keyword>
<dbReference type="RefSeq" id="WP_131284876.1">
    <property type="nucleotide sequence ID" value="NZ_RXLP01000026.1"/>
</dbReference>
<dbReference type="PANTHER" id="PTHR12835:SF5">
    <property type="entry name" value="BIOTIN--PROTEIN LIGASE"/>
    <property type="match status" value="1"/>
</dbReference>
<dbReference type="InterPro" id="IPR045864">
    <property type="entry name" value="aa-tRNA-synth_II/BPL/LPL"/>
</dbReference>
<feature type="domain" description="BPL/LPL catalytic" evidence="3">
    <location>
        <begin position="66"/>
        <end position="155"/>
    </location>
</feature>
<dbReference type="InterPro" id="IPR004143">
    <property type="entry name" value="BPL_LPL_catalytic"/>
</dbReference>
<dbReference type="InterPro" id="IPR004408">
    <property type="entry name" value="Biotin_CoA_COase_ligase"/>
</dbReference>
<organism evidence="4 5">
    <name type="scientific">Alloscardovia theropitheci</name>
    <dbReference type="NCBI Taxonomy" id="2496842"/>
    <lineage>
        <taxon>Bacteria</taxon>
        <taxon>Bacillati</taxon>
        <taxon>Actinomycetota</taxon>
        <taxon>Actinomycetes</taxon>
        <taxon>Bifidobacteriales</taxon>
        <taxon>Bifidobacteriaceae</taxon>
        <taxon>Alloscardovia</taxon>
    </lineage>
</organism>
<feature type="compositionally biased region" description="Polar residues" evidence="2">
    <location>
        <begin position="351"/>
        <end position="377"/>
    </location>
</feature>
<evidence type="ECO:0000256" key="2">
    <source>
        <dbReference type="SAM" id="MobiDB-lite"/>
    </source>
</evidence>
<protein>
    <recommendedName>
        <fullName evidence="3">BPL/LPL catalytic domain-containing protein</fullName>
    </recommendedName>
</protein>
<dbReference type="CDD" id="cd16442">
    <property type="entry name" value="BPL"/>
    <property type="match status" value="1"/>
</dbReference>
<dbReference type="AlphaFoldDB" id="A0A4R0QN81"/>
<dbReference type="Pfam" id="PF03099">
    <property type="entry name" value="BPL_LplA_LipB"/>
    <property type="match status" value="1"/>
</dbReference>
<dbReference type="PANTHER" id="PTHR12835">
    <property type="entry name" value="BIOTIN PROTEIN LIGASE"/>
    <property type="match status" value="1"/>
</dbReference>
<sequence length="438" mass="47605">MDKTMSLSQTLTMREPSTASKPTSQSAPWQWKHYVCIDSTNREAERLIYSGSFGLSYTSRENPCVSLVVSADEQTHGRGRLNREWVSEASQGMYASFVVTMSHEFYEAYGSWLSTCAGLSAIYALRDVCNLPVQLKWPNDLYIDGKKLGGILCQMCVLSNVNDYSSGQSFDRSHASNSENERIAVIMGIGINISSSPKLNSSSDESDNPYSATSIAENVRESASGVHEQGDRHSQLIDSAAIARELIVSIAAHIDELLKSLKLPTSQVGAIDSLYSADSAKSTSIRPVAPQNSALTSSVSQNVAIQNSSQEIDSSQCLPSISRIRAEAVAYSCTLGKRVKVEFAQNLSQLTAQSKPQPTAQQKAQESLQTIPQKQQASLDSSHFSDSSRILDSSQILDESRILYATAIDIAQDASLEILPDNSSTTLRVTAGDVTHLR</sequence>
<dbReference type="Gene3D" id="3.30.930.10">
    <property type="entry name" value="Bira Bifunctional Protein, Domain 2"/>
    <property type="match status" value="1"/>
</dbReference>
<reference evidence="4 5" key="1">
    <citation type="submission" date="2018-12" db="EMBL/GenBank/DDBJ databases">
        <title>Alloscrdovia theropitheci sp. nov: a novel taxon from the feces of the bleeding-herat monkey (Theropithecus geleda).</title>
        <authorList>
            <person name="Modesto M."/>
        </authorList>
    </citation>
    <scope>NUCLEOTIDE SEQUENCE [LARGE SCALE GENOMIC DNA]</scope>
    <source>
        <strain evidence="4 5">GLDI4/2</strain>
    </source>
</reference>
<gene>
    <name evidence="4" type="ORF">EJ419_06605</name>
</gene>
<dbReference type="OrthoDB" id="9807064at2"/>
<feature type="region of interest" description="Disordered" evidence="2">
    <location>
        <begin position="1"/>
        <end position="25"/>
    </location>
</feature>
<feature type="region of interest" description="Disordered" evidence="2">
    <location>
        <begin position="351"/>
        <end position="385"/>
    </location>
</feature>
<dbReference type="GO" id="GO:0004077">
    <property type="term" value="F:biotin--[biotin carboxyl-carrier protein] ligase activity"/>
    <property type="evidence" value="ECO:0007669"/>
    <property type="project" value="InterPro"/>
</dbReference>